<dbReference type="Pfam" id="PF25036">
    <property type="entry name" value="VPS13_VAB"/>
    <property type="match status" value="2"/>
</dbReference>
<dbReference type="PANTHER" id="PTHR16166">
    <property type="entry name" value="VACUOLAR PROTEIN SORTING-ASSOCIATED PROTEIN VPS13"/>
    <property type="match status" value="1"/>
</dbReference>
<feature type="region of interest" description="Disordered" evidence="4">
    <location>
        <begin position="2887"/>
        <end position="2940"/>
    </location>
</feature>
<feature type="compositionally biased region" description="Polar residues" evidence="4">
    <location>
        <begin position="2837"/>
        <end position="2847"/>
    </location>
</feature>
<dbReference type="Pfam" id="PF12624">
    <property type="entry name" value="VPS13_N"/>
    <property type="match status" value="1"/>
</dbReference>
<gene>
    <name evidence="8" type="ORF">KFL_000550280</name>
</gene>
<accession>A0A1Y1HXB5</accession>
<evidence type="ECO:0000256" key="3">
    <source>
        <dbReference type="ARBA" id="ARBA00023055"/>
    </source>
</evidence>
<evidence type="ECO:0000259" key="7">
    <source>
        <dbReference type="Pfam" id="PF25037"/>
    </source>
</evidence>
<feature type="region of interest" description="Disordered" evidence="4">
    <location>
        <begin position="1880"/>
        <end position="1914"/>
    </location>
</feature>
<evidence type="ECO:0000313" key="9">
    <source>
        <dbReference type="Proteomes" id="UP000054558"/>
    </source>
</evidence>
<name>A0A1Y1HXB5_KLENI</name>
<feature type="compositionally biased region" description="Pro residues" evidence="4">
    <location>
        <begin position="927"/>
        <end position="942"/>
    </location>
</feature>
<organism evidence="8 9">
    <name type="scientific">Klebsormidium nitens</name>
    <name type="common">Green alga</name>
    <name type="synonym">Ulothrix nitens</name>
    <dbReference type="NCBI Taxonomy" id="105231"/>
    <lineage>
        <taxon>Eukaryota</taxon>
        <taxon>Viridiplantae</taxon>
        <taxon>Streptophyta</taxon>
        <taxon>Klebsormidiophyceae</taxon>
        <taxon>Klebsormidiales</taxon>
        <taxon>Klebsormidiaceae</taxon>
        <taxon>Klebsormidium</taxon>
    </lineage>
</organism>
<feature type="compositionally biased region" description="Low complexity" evidence="4">
    <location>
        <begin position="1069"/>
        <end position="1078"/>
    </location>
</feature>
<feature type="region of interest" description="Disordered" evidence="4">
    <location>
        <begin position="3302"/>
        <end position="3335"/>
    </location>
</feature>
<feature type="domain" description="Vacuolar protein sorting-associated protein 13 VPS13 adaptor binding" evidence="6">
    <location>
        <begin position="3014"/>
        <end position="3244"/>
    </location>
</feature>
<evidence type="ECO:0000313" key="8">
    <source>
        <dbReference type="EMBL" id="GAQ80498.1"/>
    </source>
</evidence>
<evidence type="ECO:0000259" key="5">
    <source>
        <dbReference type="Pfam" id="PF12624"/>
    </source>
</evidence>
<reference evidence="8 9" key="1">
    <citation type="journal article" date="2014" name="Nat. Commun.">
        <title>Klebsormidium flaccidum genome reveals primary factors for plant terrestrial adaptation.</title>
        <authorList>
            <person name="Hori K."/>
            <person name="Maruyama F."/>
            <person name="Fujisawa T."/>
            <person name="Togashi T."/>
            <person name="Yamamoto N."/>
            <person name="Seo M."/>
            <person name="Sato S."/>
            <person name="Yamada T."/>
            <person name="Mori H."/>
            <person name="Tajima N."/>
            <person name="Moriyama T."/>
            <person name="Ikeuchi M."/>
            <person name="Watanabe M."/>
            <person name="Wada H."/>
            <person name="Kobayashi K."/>
            <person name="Saito M."/>
            <person name="Masuda T."/>
            <person name="Sasaki-Sekimoto Y."/>
            <person name="Mashiguchi K."/>
            <person name="Awai K."/>
            <person name="Shimojima M."/>
            <person name="Masuda S."/>
            <person name="Iwai M."/>
            <person name="Nobusawa T."/>
            <person name="Narise T."/>
            <person name="Kondo S."/>
            <person name="Saito H."/>
            <person name="Sato R."/>
            <person name="Murakawa M."/>
            <person name="Ihara Y."/>
            <person name="Oshima-Yamada Y."/>
            <person name="Ohtaka K."/>
            <person name="Satoh M."/>
            <person name="Sonobe K."/>
            <person name="Ishii M."/>
            <person name="Ohtani R."/>
            <person name="Kanamori-Sato M."/>
            <person name="Honoki R."/>
            <person name="Miyazaki D."/>
            <person name="Mochizuki H."/>
            <person name="Umetsu J."/>
            <person name="Higashi K."/>
            <person name="Shibata D."/>
            <person name="Kamiya Y."/>
            <person name="Sato N."/>
            <person name="Nakamura Y."/>
            <person name="Tabata S."/>
            <person name="Ida S."/>
            <person name="Kurokawa K."/>
            <person name="Ohta H."/>
        </authorList>
    </citation>
    <scope>NUCLEOTIDE SEQUENCE [LARGE SCALE GENOMIC DNA]</scope>
    <source>
        <strain evidence="8 9">NIES-2285</strain>
    </source>
</reference>
<dbReference type="GO" id="GO:0006869">
    <property type="term" value="P:lipid transport"/>
    <property type="evidence" value="ECO:0007669"/>
    <property type="project" value="UniProtKB-KW"/>
</dbReference>
<evidence type="ECO:0000259" key="6">
    <source>
        <dbReference type="Pfam" id="PF25036"/>
    </source>
</evidence>
<feature type="region of interest" description="Disordered" evidence="4">
    <location>
        <begin position="745"/>
        <end position="774"/>
    </location>
</feature>
<evidence type="ECO:0000256" key="1">
    <source>
        <dbReference type="ARBA" id="ARBA00006545"/>
    </source>
</evidence>
<feature type="region of interest" description="Disordered" evidence="4">
    <location>
        <begin position="2763"/>
        <end position="2810"/>
    </location>
</feature>
<feature type="domain" description="Chorein N-terminal" evidence="5">
    <location>
        <begin position="1"/>
        <end position="914"/>
    </location>
</feature>
<feature type="region of interest" description="Disordered" evidence="4">
    <location>
        <begin position="787"/>
        <end position="806"/>
    </location>
</feature>
<keyword evidence="9" id="KW-1185">Reference proteome</keyword>
<dbReference type="Proteomes" id="UP000054558">
    <property type="component" value="Unassembled WGS sequence"/>
</dbReference>
<dbReference type="InterPro" id="IPR056748">
    <property type="entry name" value="VPS13-like_C"/>
</dbReference>
<feature type="region of interest" description="Disordered" evidence="4">
    <location>
        <begin position="3997"/>
        <end position="4022"/>
    </location>
</feature>
<feature type="domain" description="Intermembrane lipid transfer protein VPS13-like C-terminal" evidence="7">
    <location>
        <begin position="3843"/>
        <end position="3950"/>
    </location>
</feature>
<feature type="region of interest" description="Disordered" evidence="4">
    <location>
        <begin position="2588"/>
        <end position="2613"/>
    </location>
</feature>
<dbReference type="GO" id="GO:0006623">
    <property type="term" value="P:protein targeting to vacuole"/>
    <property type="evidence" value="ECO:0000318"/>
    <property type="project" value="GO_Central"/>
</dbReference>
<dbReference type="PANTHER" id="PTHR16166:SF143">
    <property type="entry name" value="PROTEIN SORTING-ASSOCIATED PROTEIN, PUTATIVE (DUF1162)-RELATED"/>
    <property type="match status" value="1"/>
</dbReference>
<dbReference type="EMBL" id="DF237004">
    <property type="protein sequence ID" value="GAQ80498.1"/>
    <property type="molecule type" value="Genomic_DNA"/>
</dbReference>
<dbReference type="InterPro" id="IPR026854">
    <property type="entry name" value="VPS13_N"/>
</dbReference>
<protein>
    <submittedName>
        <fullName evidence="8">Vacuolar protein sorting-associated protein</fullName>
    </submittedName>
</protein>
<comment type="similarity">
    <text evidence="1">Belongs to the VPS13 family.</text>
</comment>
<dbReference type="GO" id="GO:0045053">
    <property type="term" value="P:protein retention in Golgi apparatus"/>
    <property type="evidence" value="ECO:0000318"/>
    <property type="project" value="GO_Central"/>
</dbReference>
<feature type="compositionally biased region" description="Polar residues" evidence="4">
    <location>
        <begin position="2588"/>
        <end position="2597"/>
    </location>
</feature>
<keyword evidence="2" id="KW-0813">Transport</keyword>
<sequence length="4022" mass="432870">MFEGFVYQLLAGYLGHYVKDIQREQLRIGLWSGVALLENVEIRLEAFDYLQLPFAIQSGTIGKLQLQVPWKRLGWDPIIVALEDVVVTSGPREDAEWEAGPAEKRALAAKKAKLAAAEIRKLSERVSEDKSGQSFMSYLSAKIIDNVQVAVKNIHIKYEDPHTHPEGPFCFGIVLSGLNLRSAEGWQLSPTASSPTASGKKGASNFVHKMIEVDRLGAYWNSQSDLREKQRRRARGAGLPEPEPPLEEYAYLMRPVDVKIKLAINKSAVLDKSTPQHSVLVDVEGLSFALEELQFQEMLLLLDAMSIYDLREKYGKYRPNAELIARPRGGTWQRAWWQYAINAVLSDIHAKIYRPTWRYLSWRRDMRKRYVAIYKKKLDRVRHGQAPDSVDSAQLEKMEEKLDVEDITFFRSWAEGQMKVEAAALSRRESAESPGAEHTREQQGWLSWVSWGLLGAGGSSIDAGGFTGAISDKDLKELYKAMDFYPSLYAEDSAWPKEYCHTSLALTVQEALFALRSSYSKRDIMRASLLSADVSVRMRRDSTSVSLTLGSLEAEDLCSPGSTFSRIVCPKNSAAPIPLDSTDASSLLKLSRSHSYTVESPTGSWANLETLGRTDEPALPLVRIEAELHPEELNVDVRVLVAIQPLEIVYSPAFIKRAAMFFNHPASIQTHQELVVSALNGLENLRARTISKAEYVFSTRMRTSFQINVHAPLLIIPEAGQETGSTLLVVDFGLLQLTSGVQPQMGPGFSRGTSGDGSASRRMTGPGVGPWSQEELRDLEPGMKRSASFPGARRLDSLPRGSPDAQNSILKEITDSALYDRFHFEVKDLQIAVARQSSDWRAILEQDGWDARVHLVNRFDLKLIIDTSSLPSDTTITRTKILGNLPTVYLHLSVCKLQSLSAVLDSLTRPEAQPTSNLASSILSATPPGPPSGLPSFTPPPAQWALSPYETPSAVETGAARRSERLSFVEPKGGVKETGDAEGQAPLVELRLCVEAAAVEVSLGEALVPTVVGGGGFVDGKVVLQLSGACIGFKQLPLRSTLDLTLASCHIEDFSKPLYSAQRFLLQPSPSKQQSPLSPDIPRSQQTPEMREPFDSDAPFGSDSSVVSFRLGSAEDPDGTSVSEFSVRLAEFVFQCNRATLAAITAFAQAVGATEVPVTPNNEHASARPEALASIGEAPTSPKASTFVNSSSPFITPVKPGLFDVQSTASDVPRGRQTAAGSVAIERLEVHFNAADETLGVIIAEGAEILVDIETLGTDVRWLTRGAFGRLLLDAPVEGRGVMRLWDAVPNADSCRNCLSVGTLPLESCRSKGKSDGTVGTEGDGAEASTFRSGGESGQEVAEVDGSRKTRGPATTAKAKSDEPGISERFEAAADSEVPKLSATPEVEELLRGEADESVAAPNELRIAVTVQQVHAILFGTFITRATAYFTHEEWASGHIFADDTPTLSGLSEDVILSVPEDESSSSEKSLTVVYQFSITDCILDLPSTLEEPQSRIFPQVALPQLTVGFLLLGDTCTAEDAPQLSMSLSVEGRGLSLTTWDDGVPGQGGWKAGTGGGGQERDGAREKALGGLIDGLNASLGMKWFTERRDRDSPPMEVAFDSPGLQVNLTKNDVAILSAILEHNLLKMDFTSSAPDGSPRSPSPLGDFPSQIEEALLMPVGPDQITVVSPKSLSSKASLGDGTPGSSQGLFLDASVISEGQDRGRGIDDTASTSVRAGVGCLLVSFRGGKNEQDKRPPAVVALRGLGLVADVGERSGNVQLTWGDVTLGKQGSPVAGEPGSDTWLDEEGERLLRLRASGAEEGVRFSWGRAEVRSADVSGSLMEESVSAPESERSSTGAESSSDVRMRVGLPEASVWLAVEDWTESVAAISACFEIPIGGKSDSEGKDADVPSSKQNPTDDLKGKEGATSGSRVKVDVSAPLLKFILPNGRKEWDGAGFEEHTAEAGFEGMRFDGSRNGASVYDSDSEPDEIVNPRTAHSIPQRLFSGQFGPQNTWQADGPKRSAQTVHKSVVLTLDVRAGAQREAATWHLDAAVEQALLTAETRQQGKPVSALPLLRLATLHANAKAFVVGIDDVSSLSADVDADVSLGAVESWCSFPILRFFRDFGVEGGGAPANDGPLAVRGRLTGRLGRASFLLSDCRWYNNAPIVELLLSELRLTAGTDVRNSSLSVTADIVANYHNIEKVAWEPLVEPYSFILEVDRSANEATSGKVESQTQVHLVSRSMLNVNITEGLVKAAMRASEVVREGLEYSYDDEGSHAGSFDEGPTGATHKRRYAPYWLKNDTGVTLRYWLSSSRTFTGTVTTSATVPPGKSAPIYVEEDPGEGRGLGLGLNPFGHVQHRMIQVQLEGSGVRSDPMSIDRVGGHVFPVVFTSSHGMREDRLARQSSAFPVISRASRVGTPLGRQLSEFPMTSSSSSDDVRVGGRVISGLSLERTASGVPPKSSGHFRTHVVCDVQLRRYSKMVVFKSLVALTNKTSVPLDLCFEMPFALEGKVLGPIPPGQPFPFPIHQAGGSGRVRWRPSGDTHFWSEAQALSNLFKTPESGSRGADTHVTRPHRSIVCAPNRPQGKPFRFCMDVASSELPTTSGLETVSSTGRKKGRRGLGSQGGEDGPWRTWEVKLLPPVVIENWLPCAVAVSVEAGGVTLADNTRIAKGQSAHIFEADSHQELRLTFKPAGFGATSVVTLPRVVPNSHETDGLEGLSSMEVLELTAEHSGAKVTVELETTVSLLSGTRNLFLSCGYWLFNCTDLQLVFQDASASRSDVSREQPLPPPPRRSPLGSQFRNPPGLEGAIKTPTEADEPFERKRSWPDAAGLEAALTTIPESETVRIGHGSDTPSVRSSVNASGLEPGTPSLSRESSFALSSVFGASSPGKKVIRQGANASASILPPGSRQQSPGSQLHTPKARSRLGKQDSFTPTGMREGSEYSFGGVDTPASSRPGSPFSYANFASTSRFGGNGSLYGNGSIYGTRSLQGARSLSGFAPGADLQAVMYGRPPRGDADEPQLKIRVMKPAKRGSGTGHVAASEWSKPFGLDPAGGVSVVYIPRWKKGGLYVMAVSSIPAMGACVSRTKTVTVRPRYVLVNALHRDLVYKQQGTESYQHLAAGQHRPFHWTDVKRNFRVCLRFDENGWDWSGGFAPDQLGDILLKMRQQSNRAITMVRVDVSCPDPPEGDGPGKMAGGGSRGVGTCVVVISEDRGGFVPYRIENFSTETVRFHQERCEEADDLLRPYSSCLYAWDEPCRPHRLVMTVPGASKLGTFSLDTVWEYPRLHLSATTQRPERTLQVAVRADGPTRVISVSDVSMHSWEEPEGSGAGSSWAGKGERPGEAAGPSDMTLEVTVKVAGVGVSVIDSRPQELLYGCTRGVSIRFVRGTHEQMAEFHVASLQLDNQLRHATYPVLLSTSEPETSAPAGATQSSELQERVAALSGRVMHWRRQTGSVDCFRLVSLRVAPLRLEIEERLVARIVEFASALQADSLNPKPSALAHPLDESDSGSFADLAAAFTPNATPIHTSGPGSVASGASTGHSEGVLTGAAGGLSSVVLTGHSEGSGCGPQAAAVAFVGGPNWDVWTLVKDRRKIYIETLHIHAVDLTISFVSAPWLPWEIRGAAARGMLGGAGIAIQRRVMALADLEGAPVHLGPLTLEHPLASYGTLWGMGSRHYTRQVLQGVYKVLGSADFLGNPVGFFQSVGSGLWDFVTTPATSLAQNPGQFTAGVAEGTRSLLSNTVFAFSNAATRLSGAARKGVQTWALDREYIEEMERRRREENGGGVLRAILEGLTGVLEQPVRGAESSGLAGMVTGTAKGLVGLVAKPTASILELASRTAQSIRNATRRSLARAMRVRPPRQISADAPLTKYLREEAVGRAVLLEAEGGWYGNEVFSQCFPLAEPGEFLVLSESRVLSVESASYRPAAKTSDTCPGREWTVQWDIAFTDVLHVQSRGKALRILAMSPTLTSKPAKTPVLGTPPKSAGAAPYVHREISFEEEGAAEYLRKHLSEHANRSHSGHGLGQGALLPKESVE</sequence>
<proteinExistence type="inferred from homology"/>
<feature type="compositionally biased region" description="Polar residues" evidence="4">
    <location>
        <begin position="2894"/>
        <end position="2904"/>
    </location>
</feature>
<feature type="region of interest" description="Disordered" evidence="4">
    <location>
        <begin position="918"/>
        <end position="947"/>
    </location>
</feature>
<feature type="domain" description="Vacuolar protein sorting-associated protein 13 VPS13 adaptor binding" evidence="6">
    <location>
        <begin position="2447"/>
        <end position="2762"/>
    </location>
</feature>
<dbReference type="InterPro" id="IPR009543">
    <property type="entry name" value="VPS13_VAB"/>
</dbReference>
<feature type="region of interest" description="Disordered" evidence="4">
    <location>
        <begin position="1818"/>
        <end position="1847"/>
    </location>
</feature>
<evidence type="ECO:0000256" key="2">
    <source>
        <dbReference type="ARBA" id="ARBA00022448"/>
    </source>
</evidence>
<feature type="region of interest" description="Disordered" evidence="4">
    <location>
        <begin position="1310"/>
        <end position="1366"/>
    </location>
</feature>
<dbReference type="OMA" id="CEWQYTF"/>
<evidence type="ECO:0000256" key="4">
    <source>
        <dbReference type="SAM" id="MobiDB-lite"/>
    </source>
</evidence>
<feature type="region of interest" description="Disordered" evidence="4">
    <location>
        <begin position="1069"/>
        <end position="1100"/>
    </location>
</feature>
<keyword evidence="3" id="KW-0445">Lipid transport</keyword>
<dbReference type="Pfam" id="PF25037">
    <property type="entry name" value="VPS13_C"/>
    <property type="match status" value="1"/>
</dbReference>
<dbReference type="InterPro" id="IPR026847">
    <property type="entry name" value="VPS13"/>
</dbReference>
<feature type="region of interest" description="Disordered" evidence="4">
    <location>
        <begin position="2822"/>
        <end position="2859"/>
    </location>
</feature>
<dbReference type="OrthoDB" id="428159at2759"/>